<evidence type="ECO:0000256" key="7">
    <source>
        <dbReference type="PROSITE-ProRule" id="PRU00042"/>
    </source>
</evidence>
<feature type="domain" description="C2H2-type" evidence="8">
    <location>
        <begin position="96"/>
        <end position="123"/>
    </location>
</feature>
<feature type="domain" description="C2H2-type" evidence="8">
    <location>
        <begin position="263"/>
        <end position="290"/>
    </location>
</feature>
<accession>A0A8S1D5A0</accession>
<name>A0A8S1D5A0_9INSE</name>
<dbReference type="PANTHER" id="PTHR24390">
    <property type="entry name" value="ZINC FINGER PROTEIN"/>
    <property type="match status" value="1"/>
</dbReference>
<dbReference type="Pfam" id="PF00096">
    <property type="entry name" value="zf-C2H2"/>
    <property type="match status" value="5"/>
</dbReference>
<evidence type="ECO:0000259" key="8">
    <source>
        <dbReference type="PROSITE" id="PS50157"/>
    </source>
</evidence>
<dbReference type="Proteomes" id="UP000494165">
    <property type="component" value="Unassembled WGS sequence"/>
</dbReference>
<gene>
    <name evidence="9" type="ORF">CLODIP_2_CD12781</name>
</gene>
<dbReference type="PANTHER" id="PTHR24390:SF244">
    <property type="entry name" value="LD33778P-RELATED"/>
    <property type="match status" value="1"/>
</dbReference>
<reference evidence="9 10" key="1">
    <citation type="submission" date="2020-04" db="EMBL/GenBank/DDBJ databases">
        <authorList>
            <person name="Alioto T."/>
            <person name="Alioto T."/>
            <person name="Gomez Garrido J."/>
        </authorList>
    </citation>
    <scope>NUCLEOTIDE SEQUENCE [LARGE SCALE GENOMIC DNA]</scope>
</reference>
<dbReference type="OrthoDB" id="6591996at2759"/>
<dbReference type="PROSITE" id="PS50157">
    <property type="entry name" value="ZINC_FINGER_C2H2_2"/>
    <property type="match status" value="9"/>
</dbReference>
<comment type="caution">
    <text evidence="9">The sequence shown here is derived from an EMBL/GenBank/DDBJ whole genome shotgun (WGS) entry which is preliminary data.</text>
</comment>
<dbReference type="Pfam" id="PF13894">
    <property type="entry name" value="zf-C2H2_4"/>
    <property type="match status" value="1"/>
</dbReference>
<evidence type="ECO:0000256" key="5">
    <source>
        <dbReference type="ARBA" id="ARBA00022833"/>
    </source>
</evidence>
<dbReference type="GO" id="GO:0005634">
    <property type="term" value="C:nucleus"/>
    <property type="evidence" value="ECO:0007669"/>
    <property type="project" value="UniProtKB-SubCell"/>
</dbReference>
<dbReference type="FunFam" id="3.30.160.60:FF:000145">
    <property type="entry name" value="Zinc finger protein 574"/>
    <property type="match status" value="1"/>
</dbReference>
<keyword evidence="6" id="KW-0539">Nucleus</keyword>
<feature type="domain" description="C2H2-type" evidence="8">
    <location>
        <begin position="20"/>
        <end position="48"/>
    </location>
</feature>
<feature type="domain" description="C2H2-type" evidence="8">
    <location>
        <begin position="181"/>
        <end position="209"/>
    </location>
</feature>
<keyword evidence="2" id="KW-0479">Metal-binding</keyword>
<dbReference type="InterPro" id="IPR013087">
    <property type="entry name" value="Znf_C2H2_type"/>
</dbReference>
<evidence type="ECO:0000256" key="2">
    <source>
        <dbReference type="ARBA" id="ARBA00022723"/>
    </source>
</evidence>
<dbReference type="SUPFAM" id="SSF57667">
    <property type="entry name" value="beta-beta-alpha zinc fingers"/>
    <property type="match status" value="5"/>
</dbReference>
<dbReference type="GO" id="GO:0008270">
    <property type="term" value="F:zinc ion binding"/>
    <property type="evidence" value="ECO:0007669"/>
    <property type="project" value="UniProtKB-KW"/>
</dbReference>
<feature type="domain" description="C2H2-type" evidence="8">
    <location>
        <begin position="124"/>
        <end position="151"/>
    </location>
</feature>
<dbReference type="PROSITE" id="PS00028">
    <property type="entry name" value="ZINC_FINGER_C2H2_1"/>
    <property type="match status" value="9"/>
</dbReference>
<evidence type="ECO:0000256" key="4">
    <source>
        <dbReference type="ARBA" id="ARBA00022771"/>
    </source>
</evidence>
<keyword evidence="4 7" id="KW-0863">Zinc-finger</keyword>
<dbReference type="AlphaFoldDB" id="A0A8S1D5A0"/>
<evidence type="ECO:0000256" key="6">
    <source>
        <dbReference type="ARBA" id="ARBA00023242"/>
    </source>
</evidence>
<dbReference type="EMBL" id="CADEPI010000115">
    <property type="protein sequence ID" value="CAB3375638.1"/>
    <property type="molecule type" value="Genomic_DNA"/>
</dbReference>
<sequence length="370" mass="43244">MRNSTSLRCHVWSHSKGKQLQCQHCSKAFGARVFLSAHIRAKHLRLERAYACTLCSVRAFRGIRGLVLHYARKHLPRRQRHADLDYLCCYARLNVMRCGACGKRFINKAQLVEHEAMHTGVKRYSCKKCGRAFKTGSLVRRHEIAHHGRPSNFVCRHCGRQLASTQELTLHEAAHESVKAFQCHDCSQHYKHKESLMAHIRQQHLGMARTYVCAACGYHTTKRSRYETHVLLHEPRPLPCEKCDEVLPDEYSHRKHVDWHRPYPCDRCEKRFDAKHNLNMHMRVHEGGQSFTCGVCGRTLMSSTRLRIHMRYHTGEEPRQCTLCPASFKEITPLKTHMRKVHNVKPYACEHCNNRFDFVRDMRAHVKSEH</sequence>
<keyword evidence="3" id="KW-0677">Repeat</keyword>
<protein>
    <recommendedName>
        <fullName evidence="8">C2H2-type domain-containing protein</fullName>
    </recommendedName>
</protein>
<proteinExistence type="predicted"/>
<feature type="domain" description="C2H2-type" evidence="8">
    <location>
        <begin position="291"/>
        <end position="318"/>
    </location>
</feature>
<comment type="subcellular location">
    <subcellularLocation>
        <location evidence="1">Nucleus</location>
    </subcellularLocation>
</comment>
<keyword evidence="5" id="KW-0862">Zinc</keyword>
<evidence type="ECO:0000313" key="9">
    <source>
        <dbReference type="EMBL" id="CAB3375638.1"/>
    </source>
</evidence>
<dbReference type="SMART" id="SM00355">
    <property type="entry name" value="ZnF_C2H2"/>
    <property type="match status" value="12"/>
</dbReference>
<evidence type="ECO:0000256" key="3">
    <source>
        <dbReference type="ARBA" id="ARBA00022737"/>
    </source>
</evidence>
<dbReference type="InterPro" id="IPR036236">
    <property type="entry name" value="Znf_C2H2_sf"/>
</dbReference>
<dbReference type="Gene3D" id="3.30.160.60">
    <property type="entry name" value="Classic Zinc Finger"/>
    <property type="match status" value="8"/>
</dbReference>
<feature type="domain" description="C2H2-type" evidence="8">
    <location>
        <begin position="153"/>
        <end position="180"/>
    </location>
</feature>
<evidence type="ECO:0000256" key="1">
    <source>
        <dbReference type="ARBA" id="ARBA00004123"/>
    </source>
</evidence>
<evidence type="ECO:0000313" key="10">
    <source>
        <dbReference type="Proteomes" id="UP000494165"/>
    </source>
</evidence>
<organism evidence="9 10">
    <name type="scientific">Cloeon dipterum</name>
    <dbReference type="NCBI Taxonomy" id="197152"/>
    <lineage>
        <taxon>Eukaryota</taxon>
        <taxon>Metazoa</taxon>
        <taxon>Ecdysozoa</taxon>
        <taxon>Arthropoda</taxon>
        <taxon>Hexapoda</taxon>
        <taxon>Insecta</taxon>
        <taxon>Pterygota</taxon>
        <taxon>Palaeoptera</taxon>
        <taxon>Ephemeroptera</taxon>
        <taxon>Pisciforma</taxon>
        <taxon>Baetidae</taxon>
        <taxon>Cloeon</taxon>
    </lineage>
</organism>
<feature type="domain" description="C2H2-type" evidence="8">
    <location>
        <begin position="347"/>
        <end position="370"/>
    </location>
</feature>
<feature type="domain" description="C2H2-type" evidence="8">
    <location>
        <begin position="319"/>
        <end position="342"/>
    </location>
</feature>
<keyword evidence="10" id="KW-1185">Reference proteome</keyword>